<dbReference type="AlphaFoldDB" id="A0A1F8CM34"/>
<dbReference type="EMBL" id="MGHU01000020">
    <property type="protein sequence ID" value="OGM77397.1"/>
    <property type="molecule type" value="Genomic_DNA"/>
</dbReference>
<dbReference type="GO" id="GO:0005886">
    <property type="term" value="C:plasma membrane"/>
    <property type="evidence" value="ECO:0007669"/>
    <property type="project" value="UniProtKB-SubCell"/>
</dbReference>
<feature type="domain" description="Glycosyltransferase RgtA/B/C/D-like" evidence="9">
    <location>
        <begin position="68"/>
        <end position="225"/>
    </location>
</feature>
<feature type="transmembrane region" description="Helical" evidence="8">
    <location>
        <begin position="144"/>
        <end position="160"/>
    </location>
</feature>
<keyword evidence="2" id="KW-1003">Cell membrane</keyword>
<feature type="transmembrane region" description="Helical" evidence="8">
    <location>
        <begin position="325"/>
        <end position="343"/>
    </location>
</feature>
<dbReference type="InterPro" id="IPR050297">
    <property type="entry name" value="LipidA_mod_glycosyltrf_83"/>
</dbReference>
<evidence type="ECO:0000259" key="9">
    <source>
        <dbReference type="Pfam" id="PF13231"/>
    </source>
</evidence>
<comment type="caution">
    <text evidence="10">The sequence shown here is derived from an EMBL/GenBank/DDBJ whole genome shotgun (WGS) entry which is preliminary data.</text>
</comment>
<proteinExistence type="predicted"/>
<evidence type="ECO:0000256" key="1">
    <source>
        <dbReference type="ARBA" id="ARBA00004651"/>
    </source>
</evidence>
<comment type="subcellular location">
    <subcellularLocation>
        <location evidence="1">Cell membrane</location>
        <topology evidence="1">Multi-pass membrane protein</topology>
    </subcellularLocation>
</comment>
<evidence type="ECO:0000313" key="11">
    <source>
        <dbReference type="Proteomes" id="UP000179241"/>
    </source>
</evidence>
<gene>
    <name evidence="10" type="ORF">A2188_00620</name>
</gene>
<keyword evidence="7 8" id="KW-0472">Membrane</keyword>
<dbReference type="Pfam" id="PF13231">
    <property type="entry name" value="PMT_2"/>
    <property type="match status" value="1"/>
</dbReference>
<dbReference type="PANTHER" id="PTHR33908:SF11">
    <property type="entry name" value="MEMBRANE PROTEIN"/>
    <property type="match status" value="1"/>
</dbReference>
<protein>
    <recommendedName>
        <fullName evidence="9">Glycosyltransferase RgtA/B/C/D-like domain-containing protein</fullName>
    </recommendedName>
</protein>
<evidence type="ECO:0000256" key="7">
    <source>
        <dbReference type="ARBA" id="ARBA00023136"/>
    </source>
</evidence>
<keyword evidence="4" id="KW-0808">Transferase</keyword>
<feature type="transmembrane region" description="Helical" evidence="8">
    <location>
        <begin position="180"/>
        <end position="200"/>
    </location>
</feature>
<keyword evidence="3" id="KW-0328">Glycosyltransferase</keyword>
<evidence type="ECO:0000256" key="8">
    <source>
        <dbReference type="SAM" id="Phobius"/>
    </source>
</evidence>
<dbReference type="InterPro" id="IPR038731">
    <property type="entry name" value="RgtA/B/C-like"/>
</dbReference>
<feature type="transmembrane region" description="Helical" evidence="8">
    <location>
        <begin position="374"/>
        <end position="394"/>
    </location>
</feature>
<dbReference type="GO" id="GO:0009103">
    <property type="term" value="P:lipopolysaccharide biosynthetic process"/>
    <property type="evidence" value="ECO:0007669"/>
    <property type="project" value="UniProtKB-ARBA"/>
</dbReference>
<evidence type="ECO:0000313" key="10">
    <source>
        <dbReference type="EMBL" id="OGM77397.1"/>
    </source>
</evidence>
<keyword evidence="6 8" id="KW-1133">Transmembrane helix</keyword>
<feature type="transmembrane region" description="Helical" evidence="8">
    <location>
        <begin position="212"/>
        <end position="228"/>
    </location>
</feature>
<evidence type="ECO:0000256" key="6">
    <source>
        <dbReference type="ARBA" id="ARBA00022989"/>
    </source>
</evidence>
<feature type="transmembrane region" description="Helical" evidence="8">
    <location>
        <begin position="88"/>
        <end position="108"/>
    </location>
</feature>
<name>A0A1F8CM34_9BACT</name>
<organism evidence="10 11">
    <name type="scientific">Candidatus Woesebacteria bacterium RIFOXYA1_FULL_43_9</name>
    <dbReference type="NCBI Taxonomy" id="1802534"/>
    <lineage>
        <taxon>Bacteria</taxon>
        <taxon>Candidatus Woeseibacteriota</taxon>
    </lineage>
</organism>
<evidence type="ECO:0000256" key="5">
    <source>
        <dbReference type="ARBA" id="ARBA00022692"/>
    </source>
</evidence>
<evidence type="ECO:0000256" key="3">
    <source>
        <dbReference type="ARBA" id="ARBA00022676"/>
    </source>
</evidence>
<sequence>MRKIVWFLLIAITMLGLVLRVYGINQYPVHLGHDEVSQLYDAISIAQTGKDIYGHRLPFMFDSVNDFKPPFYTYMTVIWYWLLGWQEVVIKITGLVFGTLLIPVVFFFTNELFKKTQVSLATSFITAISPFEIFFSRKSFENQAGIVFIFVGFTLLLRFVRDTTKKKLANIGMALLGIGMYTYFSHAILIPLLLTGFLFLNFKVAKKIPKTGWVVLVVLALPLYWNILTNEKSTNRGGAVFIAQDRVLGEKLNFTNSFLGKKIILFDYAFNRYLSQFNSNYLFGNGLDLTKQTYPDTGLLYLIQLPFILIGIYGLFKGTDRKNHSLFLIFILLVGMIPSGLTFEEYSPHRSLIAFSVLNIISAYGLNVIWKRRIVGVIVMLCLVLGLLSFTYFYTINYPTERSFDLHYPFKQVAILAWEKRDNYDQIIFDPKFGEDAPKIGTATHYYFGFYGHYLPAEMQKNLRYGLRDREVLFDKFSIRAIDWRQDSQLKKVLLIASPWSLPPIEEVKMTGKVISEIKFFNGKTAFFVVEL</sequence>
<evidence type="ECO:0000256" key="2">
    <source>
        <dbReference type="ARBA" id="ARBA00022475"/>
    </source>
</evidence>
<keyword evidence="5 8" id="KW-0812">Transmembrane</keyword>
<feature type="transmembrane region" description="Helical" evidence="8">
    <location>
        <begin position="349"/>
        <end position="367"/>
    </location>
</feature>
<dbReference type="Proteomes" id="UP000179241">
    <property type="component" value="Unassembled WGS sequence"/>
</dbReference>
<evidence type="ECO:0000256" key="4">
    <source>
        <dbReference type="ARBA" id="ARBA00022679"/>
    </source>
</evidence>
<dbReference type="PANTHER" id="PTHR33908">
    <property type="entry name" value="MANNOSYLTRANSFERASE YKCB-RELATED"/>
    <property type="match status" value="1"/>
</dbReference>
<dbReference type="GO" id="GO:0016763">
    <property type="term" value="F:pentosyltransferase activity"/>
    <property type="evidence" value="ECO:0007669"/>
    <property type="project" value="TreeGrafter"/>
</dbReference>
<feature type="transmembrane region" description="Helical" evidence="8">
    <location>
        <begin position="298"/>
        <end position="316"/>
    </location>
</feature>
<reference evidence="10 11" key="1">
    <citation type="journal article" date="2016" name="Nat. Commun.">
        <title>Thousands of microbial genomes shed light on interconnected biogeochemical processes in an aquifer system.</title>
        <authorList>
            <person name="Anantharaman K."/>
            <person name="Brown C.T."/>
            <person name="Hug L.A."/>
            <person name="Sharon I."/>
            <person name="Castelle C.J."/>
            <person name="Probst A.J."/>
            <person name="Thomas B.C."/>
            <person name="Singh A."/>
            <person name="Wilkins M.J."/>
            <person name="Karaoz U."/>
            <person name="Brodie E.L."/>
            <person name="Williams K.H."/>
            <person name="Hubbard S.S."/>
            <person name="Banfield J.F."/>
        </authorList>
    </citation>
    <scope>NUCLEOTIDE SEQUENCE [LARGE SCALE GENOMIC DNA]</scope>
</reference>
<accession>A0A1F8CM34</accession>